<comment type="caution">
    <text evidence="2">The sequence shown here is derived from an EMBL/GenBank/DDBJ whole genome shotgun (WGS) entry which is preliminary data.</text>
</comment>
<proteinExistence type="predicted"/>
<sequence>MEDQSTTDIASTSISDAETDISSLPLELHSEILGWLDHWIHLLPASQVCQSWRHLLKPRIRLPSLYQPVHAVLPLEKAPCGYYASQPVIFGTPQPHLPTIWDHSRHALLQNCTIAYRRCPGTSKPQLKVHPGKNIGHLSRDTLTYHPKLTVDEKQNFYDCRYLSLLASPIVIDTRPLAQKTLIWLQIPRLCSTTIYAMMRADGEYLPLGKVLDLILERYRECLELGCICCAKKLSGTAADQCDGEVEDGYDDATEDLGVGDDQGIWNGFGRWKKTEYDDFARRCREFGIIVREDEDMRQVGRIVLIVSPGEAW</sequence>
<reference evidence="2 3" key="1">
    <citation type="submission" date="2019-10" db="EMBL/GenBank/DDBJ databases">
        <authorList>
            <person name="Palmer J.M."/>
        </authorList>
    </citation>
    <scope>NUCLEOTIDE SEQUENCE [LARGE SCALE GENOMIC DNA]</scope>
    <source>
        <strain evidence="2 3">TWF696</strain>
    </source>
</reference>
<dbReference type="InterPro" id="IPR036047">
    <property type="entry name" value="F-box-like_dom_sf"/>
</dbReference>
<evidence type="ECO:0000313" key="2">
    <source>
        <dbReference type="EMBL" id="KAK6359274.1"/>
    </source>
</evidence>
<dbReference type="AlphaFoldDB" id="A0AAV9VBQ0"/>
<gene>
    <name evidence="2" type="ORF">TWF696_000437</name>
</gene>
<dbReference type="EMBL" id="JAVHNQ010000001">
    <property type="protein sequence ID" value="KAK6359274.1"/>
    <property type="molecule type" value="Genomic_DNA"/>
</dbReference>
<dbReference type="Gene3D" id="1.20.1280.50">
    <property type="match status" value="1"/>
</dbReference>
<organism evidence="2 3">
    <name type="scientific">Orbilia brochopaga</name>
    <dbReference type="NCBI Taxonomy" id="3140254"/>
    <lineage>
        <taxon>Eukaryota</taxon>
        <taxon>Fungi</taxon>
        <taxon>Dikarya</taxon>
        <taxon>Ascomycota</taxon>
        <taxon>Pezizomycotina</taxon>
        <taxon>Orbiliomycetes</taxon>
        <taxon>Orbiliales</taxon>
        <taxon>Orbiliaceae</taxon>
        <taxon>Orbilia</taxon>
    </lineage>
</organism>
<dbReference type="Proteomes" id="UP001375240">
    <property type="component" value="Unassembled WGS sequence"/>
</dbReference>
<dbReference type="Pfam" id="PF12937">
    <property type="entry name" value="F-box-like"/>
    <property type="match status" value="1"/>
</dbReference>
<name>A0AAV9VBQ0_9PEZI</name>
<dbReference type="SUPFAM" id="SSF81383">
    <property type="entry name" value="F-box domain"/>
    <property type="match status" value="1"/>
</dbReference>
<evidence type="ECO:0000313" key="3">
    <source>
        <dbReference type="Proteomes" id="UP001375240"/>
    </source>
</evidence>
<dbReference type="InterPro" id="IPR001810">
    <property type="entry name" value="F-box_dom"/>
</dbReference>
<accession>A0AAV9VBQ0</accession>
<protein>
    <recommendedName>
        <fullName evidence="1">F-box domain-containing protein</fullName>
    </recommendedName>
</protein>
<feature type="domain" description="F-box" evidence="1">
    <location>
        <begin position="21"/>
        <end position="56"/>
    </location>
</feature>
<evidence type="ECO:0000259" key="1">
    <source>
        <dbReference type="Pfam" id="PF12937"/>
    </source>
</evidence>
<keyword evidence="3" id="KW-1185">Reference proteome</keyword>